<name>A0A7V8VFS5_9BACT</name>
<keyword evidence="3" id="KW-1185">Reference proteome</keyword>
<accession>A0A7V8VFS5</accession>
<comment type="caution">
    <text evidence="2">The sequence shown here is derived from an EMBL/GenBank/DDBJ whole genome shotgun (WGS) entry which is preliminary data.</text>
</comment>
<protein>
    <submittedName>
        <fullName evidence="2">Uncharacterized protein</fullName>
    </submittedName>
</protein>
<keyword evidence="1" id="KW-1133">Transmembrane helix</keyword>
<evidence type="ECO:0000256" key="1">
    <source>
        <dbReference type="SAM" id="Phobius"/>
    </source>
</evidence>
<dbReference type="EMBL" id="JACEFB010000011">
    <property type="protein sequence ID" value="MBA2227141.1"/>
    <property type="molecule type" value="Genomic_DNA"/>
</dbReference>
<keyword evidence="1" id="KW-0472">Membrane</keyword>
<reference evidence="2 3" key="1">
    <citation type="submission" date="2020-07" db="EMBL/GenBank/DDBJ databases">
        <title>Thermogemmata thermophila gen. nov., sp. nov., a novel moderate thermophilic planctomycete from a Kamchatka hot spring.</title>
        <authorList>
            <person name="Elcheninov A.G."/>
            <person name="Podosokorskaya O.A."/>
            <person name="Kovaleva O.L."/>
            <person name="Novikov A."/>
            <person name="Bonch-Osmolovskaya E.A."/>
            <person name="Toshchakov S.V."/>
            <person name="Kublanov I.V."/>
        </authorList>
    </citation>
    <scope>NUCLEOTIDE SEQUENCE [LARGE SCALE GENOMIC DNA]</scope>
    <source>
        <strain evidence="2 3">2918</strain>
    </source>
</reference>
<feature type="transmembrane region" description="Helical" evidence="1">
    <location>
        <begin position="106"/>
        <end position="126"/>
    </location>
</feature>
<sequence length="287" mass="32783">MSWGTPYSSDASGDSEAASDKESAASMSAAELHQRLVHVLMYRDLCRAVQRSGRENFVFALIMAFFAFLSQKNGGNDLILAIYAFFILGELLIAFYKWFFPSAEGVLCDALILLAFALLNGMIAYLKFQVGFGPDPILAFLIGLFLLSAWRQWQSYRNLRELFRIRPNRAQLRWFERFLQDIRHGDPHTDPTIVDLPTRPPWKAALLGDLVVAVGRKDRQVALSHYGDFLLFPVEDNSGEKHDWVQLYLNGEMSPPFPIEPASWDNYRRWQREREAAAKRGEGGEQE</sequence>
<gene>
    <name evidence="2" type="ORF">H0921_13340</name>
</gene>
<organism evidence="2 3">
    <name type="scientific">Thermogemmata fonticola</name>
    <dbReference type="NCBI Taxonomy" id="2755323"/>
    <lineage>
        <taxon>Bacteria</taxon>
        <taxon>Pseudomonadati</taxon>
        <taxon>Planctomycetota</taxon>
        <taxon>Planctomycetia</taxon>
        <taxon>Gemmatales</taxon>
        <taxon>Gemmataceae</taxon>
        <taxon>Thermogemmata</taxon>
    </lineage>
</organism>
<evidence type="ECO:0000313" key="3">
    <source>
        <dbReference type="Proteomes" id="UP000542342"/>
    </source>
</evidence>
<feature type="transmembrane region" description="Helical" evidence="1">
    <location>
        <begin position="80"/>
        <end position="99"/>
    </location>
</feature>
<dbReference type="Proteomes" id="UP000542342">
    <property type="component" value="Unassembled WGS sequence"/>
</dbReference>
<proteinExistence type="predicted"/>
<dbReference type="AlphaFoldDB" id="A0A7V8VFS5"/>
<dbReference type="RefSeq" id="WP_194538960.1">
    <property type="nucleotide sequence ID" value="NZ_JACEFB010000011.1"/>
</dbReference>
<evidence type="ECO:0000313" key="2">
    <source>
        <dbReference type="EMBL" id="MBA2227141.1"/>
    </source>
</evidence>
<keyword evidence="1" id="KW-0812">Transmembrane</keyword>
<feature type="transmembrane region" description="Helical" evidence="1">
    <location>
        <begin position="132"/>
        <end position="150"/>
    </location>
</feature>